<evidence type="ECO:0000256" key="9">
    <source>
        <dbReference type="ARBA" id="ARBA00023180"/>
    </source>
</evidence>
<evidence type="ECO:0000256" key="3">
    <source>
        <dbReference type="ARBA" id="ARBA00022692"/>
    </source>
</evidence>
<gene>
    <name evidence="10" type="ORF">TSUD_271740</name>
</gene>
<organism evidence="10 11">
    <name type="scientific">Trifolium subterraneum</name>
    <name type="common">Subterranean clover</name>
    <dbReference type="NCBI Taxonomy" id="3900"/>
    <lineage>
        <taxon>Eukaryota</taxon>
        <taxon>Viridiplantae</taxon>
        <taxon>Streptophyta</taxon>
        <taxon>Embryophyta</taxon>
        <taxon>Tracheophyta</taxon>
        <taxon>Spermatophyta</taxon>
        <taxon>Magnoliopsida</taxon>
        <taxon>eudicotyledons</taxon>
        <taxon>Gunneridae</taxon>
        <taxon>Pentapetalae</taxon>
        <taxon>rosids</taxon>
        <taxon>fabids</taxon>
        <taxon>Fabales</taxon>
        <taxon>Fabaceae</taxon>
        <taxon>Papilionoideae</taxon>
        <taxon>50 kb inversion clade</taxon>
        <taxon>NPAAA clade</taxon>
        <taxon>Hologalegina</taxon>
        <taxon>IRL clade</taxon>
        <taxon>Trifolieae</taxon>
        <taxon>Trifolium</taxon>
    </lineage>
</organism>
<evidence type="ECO:0000313" key="11">
    <source>
        <dbReference type="Proteomes" id="UP000242715"/>
    </source>
</evidence>
<accession>A0A2Z6NZZ0</accession>
<reference evidence="11" key="1">
    <citation type="journal article" date="2017" name="Front. Plant Sci.">
        <title>Climate Clever Clovers: New Paradigm to Reduce the Environmental Footprint of Ruminants by Breeding Low Methanogenic Forages Utilizing Haplotype Variation.</title>
        <authorList>
            <person name="Kaur P."/>
            <person name="Appels R."/>
            <person name="Bayer P.E."/>
            <person name="Keeble-Gagnere G."/>
            <person name="Wang J."/>
            <person name="Hirakawa H."/>
            <person name="Shirasawa K."/>
            <person name="Vercoe P."/>
            <person name="Stefanova K."/>
            <person name="Durmic Z."/>
            <person name="Nichols P."/>
            <person name="Revell C."/>
            <person name="Isobe S.N."/>
            <person name="Edwards D."/>
            <person name="Erskine W."/>
        </authorList>
    </citation>
    <scope>NUCLEOTIDE SEQUENCE [LARGE SCALE GENOMIC DNA]</scope>
    <source>
        <strain evidence="11">cv. Daliak</strain>
    </source>
</reference>
<keyword evidence="9" id="KW-0325">Glycoprotein</keyword>
<keyword evidence="6" id="KW-1133">Transmembrane helix</keyword>
<keyword evidence="4" id="KW-0732">Signal</keyword>
<keyword evidence="3" id="KW-0812">Transmembrane</keyword>
<sequence>MLQTVFLGGNYFISIPDSCFQGLTSLQKLSMASNINLAPWTFPIELSESPNLVSLDLGETNLMGHLPDMFDTLVKPGQQHVWNHGFYIRACFNDPLDSSLAYGKQLHRSDS</sequence>
<dbReference type="OrthoDB" id="1743585at2759"/>
<keyword evidence="2" id="KW-0433">Leucine-rich repeat</keyword>
<proteinExistence type="predicted"/>
<evidence type="ECO:0000256" key="8">
    <source>
        <dbReference type="ARBA" id="ARBA00023170"/>
    </source>
</evidence>
<evidence type="ECO:0000256" key="2">
    <source>
        <dbReference type="ARBA" id="ARBA00022614"/>
    </source>
</evidence>
<evidence type="ECO:0000256" key="4">
    <source>
        <dbReference type="ARBA" id="ARBA00022729"/>
    </source>
</evidence>
<evidence type="ECO:0000313" key="10">
    <source>
        <dbReference type="EMBL" id="GAU41565.1"/>
    </source>
</evidence>
<dbReference type="PANTHER" id="PTHR47986:SF10">
    <property type="entry name" value="RECEPTOR-LIKE KINASE TMK4"/>
    <property type="match status" value="1"/>
</dbReference>
<evidence type="ECO:0000256" key="7">
    <source>
        <dbReference type="ARBA" id="ARBA00023136"/>
    </source>
</evidence>
<dbReference type="AlphaFoldDB" id="A0A2Z6NZZ0"/>
<dbReference type="InterPro" id="IPR032675">
    <property type="entry name" value="LRR_dom_sf"/>
</dbReference>
<dbReference type="Proteomes" id="UP000242715">
    <property type="component" value="Unassembled WGS sequence"/>
</dbReference>
<evidence type="ECO:0000256" key="6">
    <source>
        <dbReference type="ARBA" id="ARBA00022989"/>
    </source>
</evidence>
<evidence type="ECO:0000256" key="5">
    <source>
        <dbReference type="ARBA" id="ARBA00022737"/>
    </source>
</evidence>
<keyword evidence="7" id="KW-0472">Membrane</keyword>
<evidence type="ECO:0000256" key="1">
    <source>
        <dbReference type="ARBA" id="ARBA00004167"/>
    </source>
</evidence>
<keyword evidence="8" id="KW-0675">Receptor</keyword>
<dbReference type="SUPFAM" id="SSF52058">
    <property type="entry name" value="L domain-like"/>
    <property type="match status" value="1"/>
</dbReference>
<comment type="subcellular location">
    <subcellularLocation>
        <location evidence="1">Membrane</location>
        <topology evidence="1">Single-pass membrane protein</topology>
    </subcellularLocation>
</comment>
<name>A0A2Z6NZZ0_TRISU</name>
<dbReference type="EMBL" id="DF973870">
    <property type="protein sequence ID" value="GAU41565.1"/>
    <property type="molecule type" value="Genomic_DNA"/>
</dbReference>
<dbReference type="Pfam" id="PF00560">
    <property type="entry name" value="LRR_1"/>
    <property type="match status" value="1"/>
</dbReference>
<dbReference type="InterPro" id="IPR001611">
    <property type="entry name" value="Leu-rich_rpt"/>
</dbReference>
<keyword evidence="5" id="KW-0677">Repeat</keyword>
<dbReference type="Gene3D" id="3.80.10.10">
    <property type="entry name" value="Ribonuclease Inhibitor"/>
    <property type="match status" value="1"/>
</dbReference>
<keyword evidence="11" id="KW-1185">Reference proteome</keyword>
<dbReference type="PANTHER" id="PTHR47986">
    <property type="entry name" value="OSJNBA0070M12.3 PROTEIN"/>
    <property type="match status" value="1"/>
</dbReference>
<dbReference type="InterPro" id="IPR052422">
    <property type="entry name" value="Auxin_Ser/Thr_Kinase"/>
</dbReference>
<dbReference type="GO" id="GO:0016020">
    <property type="term" value="C:membrane"/>
    <property type="evidence" value="ECO:0007669"/>
    <property type="project" value="UniProtKB-SubCell"/>
</dbReference>
<protein>
    <submittedName>
        <fullName evidence="10">Uncharacterized protein</fullName>
    </submittedName>
</protein>